<evidence type="ECO:0000256" key="1">
    <source>
        <dbReference type="SAM" id="SignalP"/>
    </source>
</evidence>
<dbReference type="EMBL" id="ADCP02000001">
    <property type="protein sequence ID" value="EFV43582.1"/>
    <property type="molecule type" value="Genomic_DNA"/>
</dbReference>
<keyword evidence="3" id="KW-1185">Reference proteome</keyword>
<keyword evidence="1" id="KW-0732">Signal</keyword>
<feature type="signal peptide" evidence="1">
    <location>
        <begin position="1"/>
        <end position="25"/>
    </location>
</feature>
<dbReference type="AlphaFoldDB" id="E5Y8U0"/>
<dbReference type="GeneID" id="78085727"/>
<reference evidence="2 3" key="1">
    <citation type="submission" date="2010-10" db="EMBL/GenBank/DDBJ databases">
        <authorList>
            <consortium name="The Broad Institute Genome Sequencing Platform"/>
            <person name="Ward D."/>
            <person name="Earl A."/>
            <person name="Feldgarden M."/>
            <person name="Young S.K."/>
            <person name="Gargeya S."/>
            <person name="Zeng Q."/>
            <person name="Alvarado L."/>
            <person name="Berlin A."/>
            <person name="Bochicchio J."/>
            <person name="Chapman S.B."/>
            <person name="Chen Z."/>
            <person name="Freedman E."/>
            <person name="Gellesch M."/>
            <person name="Goldberg J."/>
            <person name="Griggs A."/>
            <person name="Gujja S."/>
            <person name="Heilman E."/>
            <person name="Heiman D."/>
            <person name="Howarth C."/>
            <person name="Mehta T."/>
            <person name="Neiman D."/>
            <person name="Pearson M."/>
            <person name="Roberts A."/>
            <person name="Saif S."/>
            <person name="Shea T."/>
            <person name="Shenoy N."/>
            <person name="Sisk P."/>
            <person name="Stolte C."/>
            <person name="Sykes S."/>
            <person name="White J."/>
            <person name="Yandava C."/>
            <person name="Allen-Vercoe E."/>
            <person name="Sibley C."/>
            <person name="Ambrose C.E."/>
            <person name="Strauss J."/>
            <person name="Daigneault M."/>
            <person name="Haas B."/>
            <person name="Nusbaum C."/>
            <person name="Birren B."/>
        </authorList>
    </citation>
    <scope>NUCLEOTIDE SEQUENCE [LARGE SCALE GENOMIC DNA]</scope>
    <source>
        <strain evidence="2 3">3_1_6</strain>
    </source>
</reference>
<evidence type="ECO:0000313" key="3">
    <source>
        <dbReference type="Proteomes" id="UP000006034"/>
    </source>
</evidence>
<dbReference type="eggNOG" id="ENOG5032ZKK">
    <property type="taxonomic scope" value="Bacteria"/>
</dbReference>
<accession>E5Y8U0</accession>
<feature type="chain" id="PRO_5003203294" description="DUF4292 domain-containing protein" evidence="1">
    <location>
        <begin position="26"/>
        <end position="268"/>
    </location>
</feature>
<dbReference type="OrthoDB" id="5470164at2"/>
<dbReference type="HOGENOM" id="CLU_083263_0_0_7"/>
<evidence type="ECO:0000313" key="2">
    <source>
        <dbReference type="EMBL" id="EFV43582.1"/>
    </source>
</evidence>
<protein>
    <recommendedName>
        <fullName evidence="4">DUF4292 domain-containing protein</fullName>
    </recommendedName>
</protein>
<proteinExistence type="predicted"/>
<dbReference type="STRING" id="563192.HMPREF0179_02598"/>
<name>E5Y8U0_BILW3</name>
<comment type="caution">
    <text evidence="2">The sequence shown here is derived from an EMBL/GenBank/DDBJ whole genome shotgun (WGS) entry which is preliminary data.</text>
</comment>
<dbReference type="Proteomes" id="UP000006034">
    <property type="component" value="Unassembled WGS sequence"/>
</dbReference>
<sequence length="268" mass="29249">MNIRLSAPFRLILAALLVLSLQACATRGTEIGTSAPSDASNAAWQAYQGYASARASDHDPYRLSGSLRYGSQGDTRRVETLLWSNGYLPIRLDVMAGIGALVARIQETQDSFTAYAPNENKAIVHKGPQRVQLNFGRPVPFSLRDFSSLMRGRFHEVFGAAEGLNPRALPNGDIAFTLSGGILPGMLELRPDGLPVRWSAEKGWVMDITYDDGNPPLPYKFKLTHPDGYSAILLVKDRQKPNAAFRDDQLALELPAGTIIEPIKKGGN</sequence>
<dbReference type="RefSeq" id="WP_005028525.1">
    <property type="nucleotide sequence ID" value="NZ_KE150238.1"/>
</dbReference>
<dbReference type="PROSITE" id="PS51257">
    <property type="entry name" value="PROKAR_LIPOPROTEIN"/>
    <property type="match status" value="1"/>
</dbReference>
<reference evidence="2 3" key="2">
    <citation type="submission" date="2013-04" db="EMBL/GenBank/DDBJ databases">
        <title>The Genome Sequence of Bilophila wadsworthia 3_1_6.</title>
        <authorList>
            <consortium name="The Broad Institute Genomics Platform"/>
            <person name="Earl A."/>
            <person name="Ward D."/>
            <person name="Feldgarden M."/>
            <person name="Gevers D."/>
            <person name="Sibley C."/>
            <person name="Strauss J."/>
            <person name="Allen-Vercoe E."/>
            <person name="Walker B."/>
            <person name="Young S."/>
            <person name="Zeng Q."/>
            <person name="Gargeya S."/>
            <person name="Fitzgerald M."/>
            <person name="Haas B."/>
            <person name="Abouelleil A."/>
            <person name="Allen A.W."/>
            <person name="Alvarado L."/>
            <person name="Arachchi H.M."/>
            <person name="Berlin A.M."/>
            <person name="Chapman S.B."/>
            <person name="Gainer-Dewar J."/>
            <person name="Goldberg J."/>
            <person name="Griggs A."/>
            <person name="Gujja S."/>
            <person name="Hansen M."/>
            <person name="Howarth C."/>
            <person name="Imamovic A."/>
            <person name="Ireland A."/>
            <person name="Larimer J."/>
            <person name="McCowan C."/>
            <person name="Murphy C."/>
            <person name="Pearson M."/>
            <person name="Poon T.W."/>
            <person name="Priest M."/>
            <person name="Roberts A."/>
            <person name="Saif S."/>
            <person name="Shea T."/>
            <person name="Sisk P."/>
            <person name="Sykes S."/>
            <person name="Wortman J."/>
            <person name="Nusbaum C."/>
            <person name="Birren B."/>
        </authorList>
    </citation>
    <scope>NUCLEOTIDE SEQUENCE [LARGE SCALE GENOMIC DNA]</scope>
    <source>
        <strain evidence="2 3">3_1_6</strain>
    </source>
</reference>
<gene>
    <name evidence="2" type="ORF">HMPREF0179_02598</name>
</gene>
<organism evidence="2 3">
    <name type="scientific">Bilophila wadsworthia (strain 3_1_6)</name>
    <dbReference type="NCBI Taxonomy" id="563192"/>
    <lineage>
        <taxon>Bacteria</taxon>
        <taxon>Pseudomonadati</taxon>
        <taxon>Thermodesulfobacteriota</taxon>
        <taxon>Desulfovibrionia</taxon>
        <taxon>Desulfovibrionales</taxon>
        <taxon>Desulfovibrionaceae</taxon>
        <taxon>Bilophila</taxon>
    </lineage>
</organism>
<evidence type="ECO:0008006" key="4">
    <source>
        <dbReference type="Google" id="ProtNLM"/>
    </source>
</evidence>